<dbReference type="STRING" id="379097.SE23_16280"/>
<comment type="caution">
    <text evidence="3">The sequence shown here is derived from an EMBL/GenBank/DDBJ whole genome shotgun (WGS) entry which is preliminary data.</text>
</comment>
<keyword evidence="1" id="KW-0175">Coiled coil</keyword>
<evidence type="ECO:0000313" key="4">
    <source>
        <dbReference type="Proteomes" id="UP000030451"/>
    </source>
</evidence>
<keyword evidence="2" id="KW-0812">Transmembrane</keyword>
<feature type="transmembrane region" description="Helical" evidence="2">
    <location>
        <begin position="21"/>
        <end position="44"/>
    </location>
</feature>
<evidence type="ECO:0000313" key="3">
    <source>
        <dbReference type="EMBL" id="KGY10742.1"/>
    </source>
</evidence>
<dbReference type="EMBL" id="JRWP01000001">
    <property type="protein sequence ID" value="KGY10742.1"/>
    <property type="molecule type" value="Genomic_DNA"/>
</dbReference>
<dbReference type="InterPro" id="IPR007813">
    <property type="entry name" value="PilN"/>
</dbReference>
<feature type="coiled-coil region" evidence="1">
    <location>
        <begin position="58"/>
        <end position="92"/>
    </location>
</feature>
<protein>
    <submittedName>
        <fullName evidence="3">Pilus assembly protein PilN</fullName>
    </submittedName>
</protein>
<organism evidence="3 4">
    <name type="scientific">Photobacterium sp. (strain ATCC 43367)</name>
    <dbReference type="NCBI Taxonomy" id="379097"/>
    <lineage>
        <taxon>Bacteria</taxon>
        <taxon>Pseudomonadati</taxon>
        <taxon>Pseudomonadota</taxon>
        <taxon>Gammaproteobacteria</taxon>
        <taxon>Vibrionales</taxon>
        <taxon>Vibrionaceae</taxon>
        <taxon>Vibrio</taxon>
        <taxon>Vibrio oreintalis group</taxon>
    </lineage>
</organism>
<proteinExistence type="predicted"/>
<evidence type="ECO:0000256" key="2">
    <source>
        <dbReference type="SAM" id="Phobius"/>
    </source>
</evidence>
<dbReference type="InterPro" id="IPR052534">
    <property type="entry name" value="Extracell_DNA_Util/SecSys_Comp"/>
</dbReference>
<dbReference type="PANTHER" id="PTHR40278">
    <property type="entry name" value="DNA UTILIZATION PROTEIN HOFN"/>
    <property type="match status" value="1"/>
</dbReference>
<dbReference type="RefSeq" id="WP_038186741.1">
    <property type="nucleotide sequence ID" value="NZ_JRWP01000001.1"/>
</dbReference>
<dbReference type="AlphaFoldDB" id="A0A0A5HYU8"/>
<accession>A0A0A5HYU8</accession>
<keyword evidence="2" id="KW-0472">Membrane</keyword>
<dbReference type="GO" id="GO:0043683">
    <property type="term" value="P:type IV pilus assembly"/>
    <property type="evidence" value="ECO:0007669"/>
    <property type="project" value="TreeGrafter"/>
</dbReference>
<dbReference type="Proteomes" id="UP000030451">
    <property type="component" value="Unassembled WGS sequence"/>
</dbReference>
<keyword evidence="2" id="KW-1133">Transmembrane helix</keyword>
<name>A0A0A5HYU8_PHOS4</name>
<gene>
    <name evidence="3" type="ORF">NM06_00200</name>
</gene>
<reference evidence="3 4" key="1">
    <citation type="submission" date="2014-10" db="EMBL/GenBank/DDBJ databases">
        <title>Genome sequencing of Vibrio sinaloensis T08.</title>
        <authorList>
            <person name="Chan K.-G."/>
            <person name="Mohamad N.I."/>
        </authorList>
    </citation>
    <scope>NUCLEOTIDE SEQUENCE [LARGE SCALE GENOMIC DNA]</scope>
    <source>
        <strain evidence="3 4">T08</strain>
    </source>
</reference>
<dbReference type="OrthoDB" id="5296173at2"/>
<dbReference type="Pfam" id="PF05137">
    <property type="entry name" value="PilN"/>
    <property type="match status" value="1"/>
</dbReference>
<dbReference type="PANTHER" id="PTHR40278:SF2">
    <property type="entry name" value="TYPE IV PILUS INNER MEMBRANE COMPONENT PILN"/>
    <property type="match status" value="1"/>
</dbReference>
<evidence type="ECO:0000256" key="1">
    <source>
        <dbReference type="SAM" id="Coils"/>
    </source>
</evidence>
<sequence length="195" mass="22239">MLHSVNLIPWRDQLRDRHKHRFVGLLLIGVLVAVAAQWGAASYLQRQTQAQQSRLNYLNAYISQLDKQIDALKEVEQEHKALLTRLAVVEKLQNQRNKTTDFMNTLPQLIPEGVYVDKVKMNGLQVRVSGISDTTSRLATMLDNLESSTHIRNVEMHSIVHDTPRFNKKFQSFNVSFSFVASAPNKQNVEVSSND</sequence>
<dbReference type="GO" id="GO:0043107">
    <property type="term" value="P:type IV pilus-dependent motility"/>
    <property type="evidence" value="ECO:0007669"/>
    <property type="project" value="TreeGrafter"/>
</dbReference>